<evidence type="ECO:0000313" key="4">
    <source>
        <dbReference type="EMBL" id="KAK7707671.1"/>
    </source>
</evidence>
<keyword evidence="2" id="KW-0597">Phosphoprotein</keyword>
<dbReference type="InterPro" id="IPR036736">
    <property type="entry name" value="ACP-like_sf"/>
</dbReference>
<dbReference type="PROSITE" id="PS50075">
    <property type="entry name" value="CARRIER"/>
    <property type="match status" value="1"/>
</dbReference>
<accession>A0ABR1NMP8</accession>
<comment type="caution">
    <text evidence="4">The sequence shown here is derived from an EMBL/GenBank/DDBJ whole genome shotgun (WGS) entry which is preliminary data.</text>
</comment>
<dbReference type="InterPro" id="IPR036291">
    <property type="entry name" value="NAD(P)-bd_dom_sf"/>
</dbReference>
<dbReference type="InterPro" id="IPR009081">
    <property type="entry name" value="PP-bd_ACP"/>
</dbReference>
<keyword evidence="1" id="KW-0596">Phosphopantetheine</keyword>
<dbReference type="PANTHER" id="PTHR43775">
    <property type="entry name" value="FATTY ACID SYNTHASE"/>
    <property type="match status" value="1"/>
</dbReference>
<name>A0ABR1NMP8_DIAER</name>
<gene>
    <name evidence="4" type="ORF">SLS63_013699</name>
</gene>
<evidence type="ECO:0000259" key="3">
    <source>
        <dbReference type="PROSITE" id="PS50075"/>
    </source>
</evidence>
<dbReference type="InterPro" id="IPR050091">
    <property type="entry name" value="PKS_NRPS_Biosynth_Enz"/>
</dbReference>
<dbReference type="EMBL" id="JAKNSF020000199">
    <property type="protein sequence ID" value="KAK7707671.1"/>
    <property type="molecule type" value="Genomic_DNA"/>
</dbReference>
<keyword evidence="5" id="KW-1185">Reference proteome</keyword>
<reference evidence="4 5" key="1">
    <citation type="submission" date="2024-02" db="EMBL/GenBank/DDBJ databases">
        <title>De novo assembly and annotation of 12 fungi associated with fruit tree decline syndrome in Ontario, Canada.</title>
        <authorList>
            <person name="Sulman M."/>
            <person name="Ellouze W."/>
            <person name="Ilyukhin E."/>
        </authorList>
    </citation>
    <scope>NUCLEOTIDE SEQUENCE [LARGE SCALE GENOMIC DNA]</scope>
    <source>
        <strain evidence="4 5">M169</strain>
    </source>
</reference>
<feature type="domain" description="Carrier" evidence="3">
    <location>
        <begin position="202"/>
        <end position="280"/>
    </location>
</feature>
<evidence type="ECO:0000313" key="5">
    <source>
        <dbReference type="Proteomes" id="UP001430848"/>
    </source>
</evidence>
<protein>
    <submittedName>
        <fullName evidence="4">Secondary metabolism biosynthetic enzyme</fullName>
    </submittedName>
</protein>
<proteinExistence type="predicted"/>
<dbReference type="Gene3D" id="1.10.1200.10">
    <property type="entry name" value="ACP-like"/>
    <property type="match status" value="1"/>
</dbReference>
<dbReference type="Gene3D" id="3.40.50.720">
    <property type="entry name" value="NAD(P)-binding Rossmann-like Domain"/>
    <property type="match status" value="1"/>
</dbReference>
<evidence type="ECO:0000256" key="1">
    <source>
        <dbReference type="ARBA" id="ARBA00022450"/>
    </source>
</evidence>
<dbReference type="PANTHER" id="PTHR43775:SF50">
    <property type="entry name" value="HIGHLY REDUCING POLYKETIDE SYNTHASE SRDA"/>
    <property type="match status" value="1"/>
</dbReference>
<dbReference type="InterPro" id="IPR013968">
    <property type="entry name" value="PKS_KR"/>
</dbReference>
<dbReference type="SMART" id="SM00823">
    <property type="entry name" value="PKS_PP"/>
    <property type="match status" value="1"/>
</dbReference>
<dbReference type="Pfam" id="PF08659">
    <property type="entry name" value="KR"/>
    <property type="match status" value="1"/>
</dbReference>
<organism evidence="4 5">
    <name type="scientific">Diaporthe eres</name>
    <name type="common">Phomopsis oblonga</name>
    <dbReference type="NCBI Taxonomy" id="83184"/>
    <lineage>
        <taxon>Eukaryota</taxon>
        <taxon>Fungi</taxon>
        <taxon>Dikarya</taxon>
        <taxon>Ascomycota</taxon>
        <taxon>Pezizomycotina</taxon>
        <taxon>Sordariomycetes</taxon>
        <taxon>Sordariomycetidae</taxon>
        <taxon>Diaporthales</taxon>
        <taxon>Diaporthaceae</taxon>
        <taxon>Diaporthe</taxon>
        <taxon>Diaporthe eres species complex</taxon>
    </lineage>
</organism>
<dbReference type="Proteomes" id="UP001430848">
    <property type="component" value="Unassembled WGS sequence"/>
</dbReference>
<dbReference type="Pfam" id="PF00550">
    <property type="entry name" value="PP-binding"/>
    <property type="match status" value="1"/>
</dbReference>
<sequence>MGGAIEGYDNDLDFFLLTSSLSGSVGTATESNYCAANGFLDAFARWRRTQGKPAVSVGLGMISEVGYLHEHPEVEALLLRKGIQPLNEAEFLQVIDLALTGTGKDATSIYDDTLASGHILTGLEPLGFRQLINNGYDINFSSSQDPRLAILAAAFAAEQDAEQERSAKAKEKRGGLETAAQWLHIVPTHAVRLLESETDADSLQAAILRLITKRFSNLILTPVDQIDDGKSLARFGVDSMIASELRTWLWTAFKVDVPFLDILNPEKTLSSLAEFVETRFLDDSEFI</sequence>
<dbReference type="SUPFAM" id="SSF47336">
    <property type="entry name" value="ACP-like"/>
    <property type="match status" value="1"/>
</dbReference>
<dbReference type="SUPFAM" id="SSF51735">
    <property type="entry name" value="NAD(P)-binding Rossmann-fold domains"/>
    <property type="match status" value="1"/>
</dbReference>
<dbReference type="InterPro" id="IPR020806">
    <property type="entry name" value="PKS_PP-bd"/>
</dbReference>
<evidence type="ECO:0000256" key="2">
    <source>
        <dbReference type="ARBA" id="ARBA00022553"/>
    </source>
</evidence>